<name>A0A5N5SJU4_9CRUS</name>
<evidence type="ECO:0000256" key="2">
    <source>
        <dbReference type="SAM" id="Phobius"/>
    </source>
</evidence>
<dbReference type="AlphaFoldDB" id="A0A5N5SJU4"/>
<feature type="compositionally biased region" description="Acidic residues" evidence="1">
    <location>
        <begin position="62"/>
        <end position="88"/>
    </location>
</feature>
<feature type="compositionally biased region" description="Acidic residues" evidence="1">
    <location>
        <begin position="30"/>
        <end position="55"/>
    </location>
</feature>
<comment type="caution">
    <text evidence="3">The sequence shown here is derived from an EMBL/GenBank/DDBJ whole genome shotgun (WGS) entry which is preliminary data.</text>
</comment>
<organism evidence="3 4">
    <name type="scientific">Armadillidium nasatum</name>
    <dbReference type="NCBI Taxonomy" id="96803"/>
    <lineage>
        <taxon>Eukaryota</taxon>
        <taxon>Metazoa</taxon>
        <taxon>Ecdysozoa</taxon>
        <taxon>Arthropoda</taxon>
        <taxon>Crustacea</taxon>
        <taxon>Multicrustacea</taxon>
        <taxon>Malacostraca</taxon>
        <taxon>Eumalacostraca</taxon>
        <taxon>Peracarida</taxon>
        <taxon>Isopoda</taxon>
        <taxon>Oniscidea</taxon>
        <taxon>Crinocheta</taxon>
        <taxon>Armadillidiidae</taxon>
        <taxon>Armadillidium</taxon>
    </lineage>
</organism>
<dbReference type="OrthoDB" id="6381905at2759"/>
<sequence>QSKHYSLLLQDDNDPGEHILSIHHDKIAESEEENNYEEEDGQEEDEDDDEDDDDDGFKSMIGEDEEQDVDEDEEEEDEDNEVGSDEEIFNSNQHRILANDNFRHAGSSSFGRKNDYHLLSNNEMNRKSNGLGIEPTLNAIWTPTPMSPVRRAFFLASIMFGVLVVAMFLWSIPCDVQPCGSEIKLKPRQWFTEVDYIGLNYSTLLEKINGDLTIFISFYKLDKITDMILKDKNEGSMEEPKYNISPSGCGLLSVEEKTGNLNWRVELEECPAHIKCDVSYVTYCKCGLGMINTDRRKIVIPIWFDF</sequence>
<evidence type="ECO:0000256" key="1">
    <source>
        <dbReference type="SAM" id="MobiDB-lite"/>
    </source>
</evidence>
<feature type="region of interest" description="Disordered" evidence="1">
    <location>
        <begin position="1"/>
        <end position="91"/>
    </location>
</feature>
<dbReference type="Proteomes" id="UP000326759">
    <property type="component" value="Unassembled WGS sequence"/>
</dbReference>
<feature type="compositionally biased region" description="Basic and acidic residues" evidence="1">
    <location>
        <begin position="15"/>
        <end position="29"/>
    </location>
</feature>
<keyword evidence="2" id="KW-0472">Membrane</keyword>
<accession>A0A5N5SJU4</accession>
<evidence type="ECO:0000313" key="4">
    <source>
        <dbReference type="Proteomes" id="UP000326759"/>
    </source>
</evidence>
<keyword evidence="4" id="KW-1185">Reference proteome</keyword>
<protein>
    <submittedName>
        <fullName evidence="3">Uncharacterized protein</fullName>
    </submittedName>
</protein>
<feature type="non-terminal residue" evidence="3">
    <location>
        <position position="1"/>
    </location>
</feature>
<keyword evidence="2" id="KW-0812">Transmembrane</keyword>
<feature type="transmembrane region" description="Helical" evidence="2">
    <location>
        <begin position="152"/>
        <end position="172"/>
    </location>
</feature>
<keyword evidence="2" id="KW-1133">Transmembrane helix</keyword>
<gene>
    <name evidence="3" type="ORF">Anas_01939</name>
</gene>
<evidence type="ECO:0000313" key="3">
    <source>
        <dbReference type="EMBL" id="KAB7494256.1"/>
    </source>
</evidence>
<dbReference type="EMBL" id="SEYY01024257">
    <property type="protein sequence ID" value="KAB7494256.1"/>
    <property type="molecule type" value="Genomic_DNA"/>
</dbReference>
<reference evidence="3 4" key="1">
    <citation type="journal article" date="2019" name="PLoS Biol.">
        <title>Sex chromosomes control vertical transmission of feminizing Wolbachia symbionts in an isopod.</title>
        <authorList>
            <person name="Becking T."/>
            <person name="Chebbi M.A."/>
            <person name="Giraud I."/>
            <person name="Moumen B."/>
            <person name="Laverre T."/>
            <person name="Caubet Y."/>
            <person name="Peccoud J."/>
            <person name="Gilbert C."/>
            <person name="Cordaux R."/>
        </authorList>
    </citation>
    <scope>NUCLEOTIDE SEQUENCE [LARGE SCALE GENOMIC DNA]</scope>
    <source>
        <strain evidence="3">ANa2</strain>
        <tissue evidence="3">Whole body excluding digestive tract and cuticle</tissue>
    </source>
</reference>
<proteinExistence type="predicted"/>